<dbReference type="PANTHER" id="PTHR30040">
    <property type="entry name" value="THIAMINE BIOSYNTHESIS LIPOPROTEIN APBE"/>
    <property type="match status" value="1"/>
</dbReference>
<keyword evidence="12" id="KW-1185">Reference proteome</keyword>
<dbReference type="Pfam" id="PF02424">
    <property type="entry name" value="ApbE"/>
    <property type="match status" value="2"/>
</dbReference>
<dbReference type="PANTHER" id="PTHR30040:SF2">
    <property type="entry name" value="FAD:PROTEIN FMN TRANSFERASE"/>
    <property type="match status" value="1"/>
</dbReference>
<evidence type="ECO:0000256" key="4">
    <source>
        <dbReference type="ARBA" id="ARBA00022630"/>
    </source>
</evidence>
<evidence type="ECO:0000256" key="1">
    <source>
        <dbReference type="ARBA" id="ARBA00001946"/>
    </source>
</evidence>
<dbReference type="InterPro" id="IPR024932">
    <property type="entry name" value="ApbE"/>
</dbReference>
<dbReference type="Proteomes" id="UP000430120">
    <property type="component" value="Unassembled WGS sequence"/>
</dbReference>
<dbReference type="Gene3D" id="3.10.520.10">
    <property type="entry name" value="ApbE-like domains"/>
    <property type="match status" value="2"/>
</dbReference>
<keyword evidence="6" id="KW-0479">Metal-binding</keyword>
<evidence type="ECO:0000256" key="10">
    <source>
        <dbReference type="ARBA" id="ARBA00048540"/>
    </source>
</evidence>
<organism evidence="11 12">
    <name type="scientific">Ideonella dechloratans</name>
    <dbReference type="NCBI Taxonomy" id="36863"/>
    <lineage>
        <taxon>Bacteria</taxon>
        <taxon>Pseudomonadati</taxon>
        <taxon>Pseudomonadota</taxon>
        <taxon>Betaproteobacteria</taxon>
        <taxon>Burkholderiales</taxon>
        <taxon>Sphaerotilaceae</taxon>
        <taxon>Ideonella</taxon>
    </lineage>
</organism>
<protein>
    <recommendedName>
        <fullName evidence="3">FAD:protein FMN transferase</fullName>
        <ecNumber evidence="2">2.7.1.180</ecNumber>
    </recommendedName>
    <alternativeName>
        <fullName evidence="9">Flavin transferase</fullName>
    </alternativeName>
</protein>
<name>A0A643FAW0_IDEDE</name>
<evidence type="ECO:0000256" key="6">
    <source>
        <dbReference type="ARBA" id="ARBA00022723"/>
    </source>
</evidence>
<gene>
    <name evidence="11" type="ORF">F7Q92_11775</name>
</gene>
<dbReference type="InterPro" id="IPR003374">
    <property type="entry name" value="ApbE-like_sf"/>
</dbReference>
<dbReference type="GO" id="GO:0016740">
    <property type="term" value="F:transferase activity"/>
    <property type="evidence" value="ECO:0007669"/>
    <property type="project" value="UniProtKB-KW"/>
</dbReference>
<dbReference type="EC" id="2.7.1.180" evidence="2"/>
<dbReference type="SUPFAM" id="SSF143631">
    <property type="entry name" value="ApbE-like"/>
    <property type="match status" value="1"/>
</dbReference>
<evidence type="ECO:0000256" key="2">
    <source>
        <dbReference type="ARBA" id="ARBA00011955"/>
    </source>
</evidence>
<dbReference type="OrthoDB" id="9778595at2"/>
<keyword evidence="4" id="KW-0285">Flavoprotein</keyword>
<evidence type="ECO:0000256" key="7">
    <source>
        <dbReference type="ARBA" id="ARBA00022827"/>
    </source>
</evidence>
<dbReference type="RefSeq" id="WP_151124340.1">
    <property type="nucleotide sequence ID" value="NZ_CP088082.1"/>
</dbReference>
<evidence type="ECO:0000256" key="5">
    <source>
        <dbReference type="ARBA" id="ARBA00022679"/>
    </source>
</evidence>
<evidence type="ECO:0000313" key="11">
    <source>
        <dbReference type="EMBL" id="KAB0581403.1"/>
    </source>
</evidence>
<reference evidence="11 12" key="1">
    <citation type="submission" date="2019-09" db="EMBL/GenBank/DDBJ databases">
        <title>Draft genome sequences of 48 bacterial type strains from the CCUG.</title>
        <authorList>
            <person name="Tunovic T."/>
            <person name="Pineiro-Iglesias B."/>
            <person name="Unosson C."/>
            <person name="Inganas E."/>
            <person name="Ohlen M."/>
            <person name="Cardew S."/>
            <person name="Jensie-Markopoulos S."/>
            <person name="Salva-Serra F."/>
            <person name="Jaen-Luchoro D."/>
            <person name="Karlsson R."/>
            <person name="Svensson-Stadler L."/>
            <person name="Chun J."/>
            <person name="Moore E."/>
        </authorList>
    </citation>
    <scope>NUCLEOTIDE SEQUENCE [LARGE SCALE GENOMIC DNA]</scope>
    <source>
        <strain evidence="11 12">CCUG 30977</strain>
    </source>
</reference>
<proteinExistence type="predicted"/>
<evidence type="ECO:0000256" key="8">
    <source>
        <dbReference type="ARBA" id="ARBA00022842"/>
    </source>
</evidence>
<accession>A0A643FAW0</accession>
<evidence type="ECO:0000256" key="3">
    <source>
        <dbReference type="ARBA" id="ARBA00016337"/>
    </source>
</evidence>
<evidence type="ECO:0000313" key="12">
    <source>
        <dbReference type="Proteomes" id="UP000430120"/>
    </source>
</evidence>
<keyword evidence="8" id="KW-0460">Magnesium</keyword>
<comment type="cofactor">
    <cofactor evidence="1">
        <name>Mg(2+)</name>
        <dbReference type="ChEBI" id="CHEBI:18420"/>
    </cofactor>
</comment>
<sequence>MGALNASAAGGWARRARPLLGTLVEVGLPLAAPAGGATHEAAFAAVWALLQDLQAQLSLFDPGSDLSRLHAAPPGTRLSVRPHTARVLTAACHWATLSDGAFDLAQGSGPWHWDGTWLWREHARTRLDAGGLAKGDAIDQAVARLQAQGWPAGWVNAGGDLRVFGPLRLPLVLRDEAQGGTRAWGWLEDGAAATSHFGPGARSRLHSPAGAAPIHTHLSVLAPTALAADALTKVLAQQPELPAAWLAGLGAHAVFHDATAAQPLAEAAP</sequence>
<evidence type="ECO:0000256" key="9">
    <source>
        <dbReference type="ARBA" id="ARBA00031306"/>
    </source>
</evidence>
<keyword evidence="5 11" id="KW-0808">Transferase</keyword>
<dbReference type="GO" id="GO:0046872">
    <property type="term" value="F:metal ion binding"/>
    <property type="evidence" value="ECO:0007669"/>
    <property type="project" value="UniProtKB-KW"/>
</dbReference>
<comment type="caution">
    <text evidence="11">The sequence shown here is derived from an EMBL/GenBank/DDBJ whole genome shotgun (WGS) entry which is preliminary data.</text>
</comment>
<keyword evidence="7" id="KW-0274">FAD</keyword>
<dbReference type="EMBL" id="VZPB01000025">
    <property type="protein sequence ID" value="KAB0581403.1"/>
    <property type="molecule type" value="Genomic_DNA"/>
</dbReference>
<dbReference type="AlphaFoldDB" id="A0A643FAW0"/>
<comment type="catalytic activity">
    <reaction evidence="10">
        <text>L-threonyl-[protein] + FAD = FMN-L-threonyl-[protein] + AMP + H(+)</text>
        <dbReference type="Rhea" id="RHEA:36847"/>
        <dbReference type="Rhea" id="RHEA-COMP:11060"/>
        <dbReference type="Rhea" id="RHEA-COMP:11061"/>
        <dbReference type="ChEBI" id="CHEBI:15378"/>
        <dbReference type="ChEBI" id="CHEBI:30013"/>
        <dbReference type="ChEBI" id="CHEBI:57692"/>
        <dbReference type="ChEBI" id="CHEBI:74257"/>
        <dbReference type="ChEBI" id="CHEBI:456215"/>
        <dbReference type="EC" id="2.7.1.180"/>
    </reaction>
</comment>